<keyword evidence="3" id="KW-1185">Reference proteome</keyword>
<proteinExistence type="predicted"/>
<evidence type="ECO:0000256" key="1">
    <source>
        <dbReference type="SAM" id="Phobius"/>
    </source>
</evidence>
<protein>
    <submittedName>
        <fullName evidence="2">Uncharacterized protein</fullName>
    </submittedName>
</protein>
<dbReference type="Proteomes" id="UP000823674">
    <property type="component" value="Chromosome A05"/>
</dbReference>
<keyword evidence="1" id="KW-0472">Membrane</keyword>
<feature type="transmembrane region" description="Helical" evidence="1">
    <location>
        <begin position="89"/>
        <end position="117"/>
    </location>
</feature>
<reference evidence="2 3" key="1">
    <citation type="submission" date="2021-03" db="EMBL/GenBank/DDBJ databases">
        <authorList>
            <person name="King G.J."/>
            <person name="Bancroft I."/>
            <person name="Baten A."/>
            <person name="Bloomfield J."/>
            <person name="Borpatragohain P."/>
            <person name="He Z."/>
            <person name="Irish N."/>
            <person name="Irwin J."/>
            <person name="Liu K."/>
            <person name="Mauleon R.P."/>
            <person name="Moore J."/>
            <person name="Morris R."/>
            <person name="Ostergaard L."/>
            <person name="Wang B."/>
            <person name="Wells R."/>
        </authorList>
    </citation>
    <scope>NUCLEOTIDE SEQUENCE [LARGE SCALE GENOMIC DNA]</scope>
    <source>
        <strain evidence="2">R-o-18</strain>
        <tissue evidence="2">Leaf</tissue>
    </source>
</reference>
<name>A0ABQ7MI22_BRACM</name>
<dbReference type="PANTHER" id="PTHR31656">
    <property type="entry name" value="ROOT CAP DOMAIN-CONTAINING PROTEIN"/>
    <property type="match status" value="1"/>
</dbReference>
<evidence type="ECO:0000313" key="2">
    <source>
        <dbReference type="EMBL" id="KAG5398262.1"/>
    </source>
</evidence>
<keyword evidence="1" id="KW-0812">Transmembrane</keyword>
<evidence type="ECO:0000313" key="3">
    <source>
        <dbReference type="Proteomes" id="UP000823674"/>
    </source>
</evidence>
<comment type="caution">
    <text evidence="2">The sequence shown here is derived from an EMBL/GenBank/DDBJ whole genome shotgun (WGS) entry which is preliminary data.</text>
</comment>
<keyword evidence="1" id="KW-1133">Transmembrane helix</keyword>
<dbReference type="InterPro" id="IPR009646">
    <property type="entry name" value="Root_cap"/>
</dbReference>
<dbReference type="Pfam" id="PF06830">
    <property type="entry name" value="Root_cap"/>
    <property type="match status" value="1"/>
</dbReference>
<organism evidence="2 3">
    <name type="scientific">Brassica rapa subsp. trilocularis</name>
    <dbReference type="NCBI Taxonomy" id="1813537"/>
    <lineage>
        <taxon>Eukaryota</taxon>
        <taxon>Viridiplantae</taxon>
        <taxon>Streptophyta</taxon>
        <taxon>Embryophyta</taxon>
        <taxon>Tracheophyta</taxon>
        <taxon>Spermatophyta</taxon>
        <taxon>Magnoliopsida</taxon>
        <taxon>eudicotyledons</taxon>
        <taxon>Gunneridae</taxon>
        <taxon>Pentapetalae</taxon>
        <taxon>rosids</taxon>
        <taxon>malvids</taxon>
        <taxon>Brassicales</taxon>
        <taxon>Brassicaceae</taxon>
        <taxon>Brassiceae</taxon>
        <taxon>Brassica</taxon>
    </lineage>
</organism>
<sequence>MEDSRIHGYNVTEDHCLAHLDLGFKFQDLSDNVDGVLGQTYRSNTEFQTTGLLHLTAQPQGSPVTEVATVAVANWSSLSCASGLQEMDIYLALLLFFIVTLLSLTVTSFLSSIKLLLHDIGRFRFSSLRKEKRRRLESSLTVLLSLWLIVSPASAPEGPPVSLYPTAVSTSPPDLDLLPTPPEKNFAVSYGHGTTGDLPLTGVSQKSRSVTIAPSIDRHTWVSRPLRFRYDISVLRCASLLQIWYAGTLINEPTTSSVVASHVLTSELHRPRTSPERSPELSFRLSTVASPLNGHCNSPSAGTTPASSHQIGIGNHCLVSPQRLNGLVIVLVWTRLGLAHLASKSPAVTTWIIKRIGLSNVLHQVNLYPVSLYRTRGSLFQGLLPKSATVLLGSSNFKFRQLRPQLSLPFAGSTVQECGVARFARYYVIAASPSHYAVSSIDGSSQSRLCSPLTPSPHLIATLPKFSISRLYQLLSFRDCTVDDSVCSPTPAASLHSTAMSGDPSIFRDSFQLRSKPIRWVLQRRSRLFGVLSNAGSRTTCEDFLRVSSLLSHIYLSLVLVMLAYQLSVEYLSGCNQFSPAGV</sequence>
<dbReference type="EMBL" id="JADBGQ010000005">
    <property type="protein sequence ID" value="KAG5398262.1"/>
    <property type="molecule type" value="Genomic_DNA"/>
</dbReference>
<accession>A0ABQ7MI22</accession>
<gene>
    <name evidence="2" type="primary">A05g508320.1_BraROA</name>
    <name evidence="2" type="ORF">IGI04_020076</name>
</gene>